<name>A0AAV6MIV2_9ROSI</name>
<dbReference type="Proteomes" id="UP000685013">
    <property type="component" value="Chromosome 14"/>
</dbReference>
<reference evidence="1 2" key="1">
    <citation type="journal article" date="2021" name="Hortic Res">
        <title>The domestication of Cucurbita argyrosperma as revealed by the genome of its wild relative.</title>
        <authorList>
            <person name="Barrera-Redondo J."/>
            <person name="Sanchez-de la Vega G."/>
            <person name="Aguirre-Liguori J.A."/>
            <person name="Castellanos-Morales G."/>
            <person name="Gutierrez-Guerrero Y.T."/>
            <person name="Aguirre-Dugua X."/>
            <person name="Aguirre-Planter E."/>
            <person name="Tenaillon M.I."/>
            <person name="Lira-Saade R."/>
            <person name="Eguiarte L.E."/>
        </authorList>
    </citation>
    <scope>NUCLEOTIDE SEQUENCE [LARGE SCALE GENOMIC DNA]</scope>
    <source>
        <strain evidence="1">JBR-2021</strain>
    </source>
</reference>
<feature type="non-terminal residue" evidence="1">
    <location>
        <position position="1"/>
    </location>
</feature>
<sequence>MSSPLSNSLPLRLCSISSENTMDHSKGFFRHNAYYPQNILKERGDLCYYHCILPTKPLTLNQENRLRIQR</sequence>
<organism evidence="1 2">
    <name type="scientific">Cucurbita argyrosperma subsp. sororia</name>
    <dbReference type="NCBI Taxonomy" id="37648"/>
    <lineage>
        <taxon>Eukaryota</taxon>
        <taxon>Viridiplantae</taxon>
        <taxon>Streptophyta</taxon>
        <taxon>Embryophyta</taxon>
        <taxon>Tracheophyta</taxon>
        <taxon>Spermatophyta</taxon>
        <taxon>Magnoliopsida</taxon>
        <taxon>eudicotyledons</taxon>
        <taxon>Gunneridae</taxon>
        <taxon>Pentapetalae</taxon>
        <taxon>rosids</taxon>
        <taxon>fabids</taxon>
        <taxon>Cucurbitales</taxon>
        <taxon>Cucurbitaceae</taxon>
        <taxon>Cucurbiteae</taxon>
        <taxon>Cucurbita</taxon>
    </lineage>
</organism>
<protein>
    <submittedName>
        <fullName evidence="1">Uncharacterized protein</fullName>
    </submittedName>
</protein>
<dbReference type="AlphaFoldDB" id="A0AAV6MIV2"/>
<evidence type="ECO:0000313" key="2">
    <source>
        <dbReference type="Proteomes" id="UP000685013"/>
    </source>
</evidence>
<evidence type="ECO:0000313" key="1">
    <source>
        <dbReference type="EMBL" id="KAG6581725.1"/>
    </source>
</evidence>
<accession>A0AAV6MIV2</accession>
<proteinExistence type="predicted"/>
<gene>
    <name evidence="1" type="ORF">SDJN03_21727</name>
</gene>
<dbReference type="EMBL" id="JAGKQH010000014">
    <property type="protein sequence ID" value="KAG6581725.1"/>
    <property type="molecule type" value="Genomic_DNA"/>
</dbReference>
<comment type="caution">
    <text evidence="1">The sequence shown here is derived from an EMBL/GenBank/DDBJ whole genome shotgun (WGS) entry which is preliminary data.</text>
</comment>
<keyword evidence="2" id="KW-1185">Reference proteome</keyword>